<evidence type="ECO:0000256" key="9">
    <source>
        <dbReference type="ARBA" id="ARBA00022960"/>
    </source>
</evidence>
<dbReference type="PANTHER" id="PTHR30627">
    <property type="entry name" value="PEPTIDOGLYCAN D,D-TRANSPEPTIDASE"/>
    <property type="match status" value="1"/>
</dbReference>
<dbReference type="SUPFAM" id="SSF56519">
    <property type="entry name" value="Penicillin binding protein dimerisation domain"/>
    <property type="match status" value="1"/>
</dbReference>
<sequence>MVQRGTRINLNPTKLRNTFDRRSFVISTAMGGIGVLLAARMAYLSIGENERYRTEAESNRVNLTLIPPRRGWILDRNGAPLASNRADFRVDIIPERMSDPNATIDRIGELLGLEADRISDLKSKVENSRKFRPIEIASGLDYEAFAAVSVRLPDLQGVVPQRGFSRYYPTASSVGHLIGYVGPASAEEYELDRNPLLITPGYKIGKDGLEKQFEQTLRGVPGARRVEVTASGRIVRDLETREDIQGDAVRLTIDGPLQDYAARRIGLESGSVVVMDCLTGDLLCMASMPSFDPNSFSDGIGSIEYSMLRDDERVPLRNKVLKGLYPPGSTVKPMHCMSFLKQGVDPEETIVCGGGRRIGNRFFRCHSNHGVVNMTKAIAQSCDSYFYHFAQQVGFDNLAILAKDLGLGQQYPLPVTSQFFGTVPTSEWKLDKFGREWQPYDTVNASIGQGYYLTSPLQLAVMTARLATGQRINPRLVLNGATETFSSYNFGGQEIQYIRSAMNEVVNGAGTARRAQLPIPGVQLAGKTGTAQVVSLSVSDGRSGPWKYRDHGLFVFFAPFENPRYAGAVVIEHGGGSGAAYPIARDVMTFMFDPQKGLEALQALEQQWGGTAHERLEARYAAYAAERGEALLKPPRRDEDIFARVDAEARIAAAQSETIADDAIIPREDQTAVGTTPPGTSLDPAAEIE</sequence>
<evidence type="ECO:0000313" key="19">
    <source>
        <dbReference type="Proteomes" id="UP000320547"/>
    </source>
</evidence>
<dbReference type="InterPro" id="IPR001460">
    <property type="entry name" value="PCN-bd_Tpept"/>
</dbReference>
<dbReference type="NCBIfam" id="TIGR03423">
    <property type="entry name" value="pbp2_mrdA"/>
    <property type="match status" value="1"/>
</dbReference>
<feature type="region of interest" description="Disordered" evidence="14">
    <location>
        <begin position="661"/>
        <end position="689"/>
    </location>
</feature>
<evidence type="ECO:0000313" key="18">
    <source>
        <dbReference type="EMBL" id="TWJ09984.1"/>
    </source>
</evidence>
<keyword evidence="12 15" id="KW-0472">Membrane</keyword>
<feature type="transmembrane region" description="Helical" evidence="15">
    <location>
        <begin position="24"/>
        <end position="43"/>
    </location>
</feature>
<evidence type="ECO:0000256" key="3">
    <source>
        <dbReference type="ARBA" id="ARBA00022475"/>
    </source>
</evidence>
<dbReference type="Pfam" id="PF00905">
    <property type="entry name" value="Transpeptidase"/>
    <property type="match status" value="1"/>
</dbReference>
<keyword evidence="8" id="KW-0378">Hydrolase</keyword>
<dbReference type="STRING" id="476157.GCA_001663155_01716"/>
<evidence type="ECO:0000256" key="5">
    <source>
        <dbReference type="ARBA" id="ARBA00022645"/>
    </source>
</evidence>
<keyword evidence="7 15" id="KW-0812">Transmembrane</keyword>
<dbReference type="PANTHER" id="PTHR30627:SF2">
    <property type="entry name" value="PEPTIDOGLYCAN D,D-TRANSPEPTIDASE MRDA"/>
    <property type="match status" value="1"/>
</dbReference>
<dbReference type="InterPro" id="IPR050515">
    <property type="entry name" value="Beta-lactam/transpept"/>
</dbReference>
<comment type="subcellular location">
    <subcellularLocation>
        <location evidence="2">Cell membrane</location>
    </subcellularLocation>
    <subcellularLocation>
        <location evidence="1">Membrane</location>
        <topology evidence="1">Single-pass membrane protein</topology>
    </subcellularLocation>
</comment>
<evidence type="ECO:0000259" key="17">
    <source>
        <dbReference type="Pfam" id="PF03717"/>
    </source>
</evidence>
<dbReference type="AlphaFoldDB" id="A0A562UWH5"/>
<dbReference type="GO" id="GO:0008360">
    <property type="term" value="P:regulation of cell shape"/>
    <property type="evidence" value="ECO:0007669"/>
    <property type="project" value="UniProtKB-KW"/>
</dbReference>
<accession>A0A562UWH5</accession>
<evidence type="ECO:0000256" key="10">
    <source>
        <dbReference type="ARBA" id="ARBA00022984"/>
    </source>
</evidence>
<evidence type="ECO:0000256" key="8">
    <source>
        <dbReference type="ARBA" id="ARBA00022801"/>
    </source>
</evidence>
<dbReference type="InterPro" id="IPR005311">
    <property type="entry name" value="PBP_dimer"/>
</dbReference>
<dbReference type="GO" id="GO:0009002">
    <property type="term" value="F:serine-type D-Ala-D-Ala carboxypeptidase activity"/>
    <property type="evidence" value="ECO:0007669"/>
    <property type="project" value="InterPro"/>
</dbReference>
<evidence type="ECO:0000256" key="14">
    <source>
        <dbReference type="SAM" id="MobiDB-lite"/>
    </source>
</evidence>
<keyword evidence="13" id="KW-0961">Cell wall biogenesis/degradation</keyword>
<dbReference type="GO" id="GO:0005886">
    <property type="term" value="C:plasma membrane"/>
    <property type="evidence" value="ECO:0007669"/>
    <property type="project" value="UniProtKB-SubCell"/>
</dbReference>
<keyword evidence="4" id="KW-0997">Cell inner membrane</keyword>
<comment type="caution">
    <text evidence="18">The sequence shown here is derived from an EMBL/GenBank/DDBJ whole genome shotgun (WGS) entry which is preliminary data.</text>
</comment>
<reference evidence="18 19" key="1">
    <citation type="submission" date="2019-07" db="EMBL/GenBank/DDBJ databases">
        <title>Genomic Encyclopedia of Archaeal and Bacterial Type Strains, Phase II (KMG-II): from individual species to whole genera.</title>
        <authorList>
            <person name="Goeker M."/>
        </authorList>
    </citation>
    <scope>NUCLEOTIDE SEQUENCE [LARGE SCALE GENOMIC DNA]</scope>
    <source>
        <strain evidence="18 19">ATCC BAA-2084</strain>
    </source>
</reference>
<dbReference type="Gene3D" id="3.30.1390.30">
    <property type="entry name" value="Penicillin-binding protein 2a, domain 3"/>
    <property type="match status" value="1"/>
</dbReference>
<keyword evidence="10" id="KW-0573">Peptidoglycan synthesis</keyword>
<feature type="domain" description="Penicillin-binding protein transpeptidase" evidence="16">
    <location>
        <begin position="270"/>
        <end position="588"/>
    </location>
</feature>
<protein>
    <submittedName>
        <fullName evidence="18">Penicillin-binding protein 2</fullName>
    </submittedName>
</protein>
<evidence type="ECO:0000256" key="2">
    <source>
        <dbReference type="ARBA" id="ARBA00004236"/>
    </source>
</evidence>
<evidence type="ECO:0000256" key="6">
    <source>
        <dbReference type="ARBA" id="ARBA00022670"/>
    </source>
</evidence>
<evidence type="ECO:0000259" key="16">
    <source>
        <dbReference type="Pfam" id="PF00905"/>
    </source>
</evidence>
<keyword evidence="6" id="KW-0645">Protease</keyword>
<keyword evidence="5" id="KW-0121">Carboxypeptidase</keyword>
<keyword evidence="19" id="KW-1185">Reference proteome</keyword>
<dbReference type="GO" id="GO:0009252">
    <property type="term" value="P:peptidoglycan biosynthetic process"/>
    <property type="evidence" value="ECO:0007669"/>
    <property type="project" value="UniProtKB-KW"/>
</dbReference>
<dbReference type="Proteomes" id="UP000320547">
    <property type="component" value="Unassembled WGS sequence"/>
</dbReference>
<dbReference type="Pfam" id="PF03717">
    <property type="entry name" value="PBP_dimer"/>
    <property type="match status" value="1"/>
</dbReference>
<dbReference type="OrthoDB" id="9766847at2"/>
<feature type="domain" description="Penicillin-binding protein dimerisation" evidence="17">
    <location>
        <begin position="66"/>
        <end position="237"/>
    </location>
</feature>
<evidence type="ECO:0000256" key="1">
    <source>
        <dbReference type="ARBA" id="ARBA00004167"/>
    </source>
</evidence>
<evidence type="ECO:0000256" key="11">
    <source>
        <dbReference type="ARBA" id="ARBA00022989"/>
    </source>
</evidence>
<keyword evidence="9" id="KW-0133">Cell shape</keyword>
<evidence type="ECO:0000256" key="12">
    <source>
        <dbReference type="ARBA" id="ARBA00023136"/>
    </source>
</evidence>
<dbReference type="InterPro" id="IPR012338">
    <property type="entry name" value="Beta-lactam/transpept-like"/>
</dbReference>
<dbReference type="SUPFAM" id="SSF56601">
    <property type="entry name" value="beta-lactamase/transpeptidase-like"/>
    <property type="match status" value="1"/>
</dbReference>
<dbReference type="GO" id="GO:0006508">
    <property type="term" value="P:proteolysis"/>
    <property type="evidence" value="ECO:0007669"/>
    <property type="project" value="UniProtKB-KW"/>
</dbReference>
<dbReference type="EMBL" id="VLLK01000001">
    <property type="protein sequence ID" value="TWJ09984.1"/>
    <property type="molecule type" value="Genomic_DNA"/>
</dbReference>
<dbReference type="RefSeq" id="WP_067599866.1">
    <property type="nucleotide sequence ID" value="NZ_CP015963.1"/>
</dbReference>
<dbReference type="GO" id="GO:0008658">
    <property type="term" value="F:penicillin binding"/>
    <property type="evidence" value="ECO:0007669"/>
    <property type="project" value="InterPro"/>
</dbReference>
<dbReference type="GO" id="GO:0071972">
    <property type="term" value="F:peptidoglycan L,D-transpeptidase activity"/>
    <property type="evidence" value="ECO:0007669"/>
    <property type="project" value="TreeGrafter"/>
</dbReference>
<dbReference type="Gene3D" id="3.40.710.10">
    <property type="entry name" value="DD-peptidase/beta-lactamase superfamily"/>
    <property type="match status" value="1"/>
</dbReference>
<dbReference type="InterPro" id="IPR036138">
    <property type="entry name" value="PBP_dimer_sf"/>
</dbReference>
<dbReference type="Gene3D" id="3.90.1310.10">
    <property type="entry name" value="Penicillin-binding protein 2a (Domain 2)"/>
    <property type="match status" value="1"/>
</dbReference>
<organism evidence="18 19">
    <name type="scientific">Altererythrobacter ishigakiensis</name>
    <dbReference type="NCBI Taxonomy" id="476157"/>
    <lineage>
        <taxon>Bacteria</taxon>
        <taxon>Pseudomonadati</taxon>
        <taxon>Pseudomonadota</taxon>
        <taxon>Alphaproteobacteria</taxon>
        <taxon>Sphingomonadales</taxon>
        <taxon>Erythrobacteraceae</taxon>
        <taxon>Altererythrobacter</taxon>
    </lineage>
</organism>
<evidence type="ECO:0000256" key="13">
    <source>
        <dbReference type="ARBA" id="ARBA00023316"/>
    </source>
</evidence>
<dbReference type="InterPro" id="IPR017790">
    <property type="entry name" value="Penicillin-binding_protein_2"/>
</dbReference>
<name>A0A562UWH5_9SPHN</name>
<keyword evidence="11 15" id="KW-1133">Transmembrane helix</keyword>
<dbReference type="GO" id="GO:0071555">
    <property type="term" value="P:cell wall organization"/>
    <property type="evidence" value="ECO:0007669"/>
    <property type="project" value="UniProtKB-KW"/>
</dbReference>
<proteinExistence type="predicted"/>
<evidence type="ECO:0000256" key="15">
    <source>
        <dbReference type="SAM" id="Phobius"/>
    </source>
</evidence>
<evidence type="ECO:0000256" key="4">
    <source>
        <dbReference type="ARBA" id="ARBA00022519"/>
    </source>
</evidence>
<evidence type="ECO:0000256" key="7">
    <source>
        <dbReference type="ARBA" id="ARBA00022692"/>
    </source>
</evidence>
<gene>
    <name evidence="18" type="ORF">JN10_1641</name>
</gene>
<keyword evidence="3" id="KW-1003">Cell membrane</keyword>